<reference evidence="8 9" key="1">
    <citation type="journal article" date="2017" name="BMC Genomics">
        <title>Comparative genomic and phylogenomic analyses of the Bifidobacteriaceae family.</title>
        <authorList>
            <person name="Lugli G.A."/>
            <person name="Milani C."/>
            <person name="Turroni F."/>
            <person name="Duranti S."/>
            <person name="Mancabelli L."/>
            <person name="Mangifesta M."/>
            <person name="Ferrario C."/>
            <person name="Modesto M."/>
            <person name="Mattarelli P."/>
            <person name="Jiri K."/>
            <person name="van Sinderen D."/>
            <person name="Ventura M."/>
        </authorList>
    </citation>
    <scope>NUCLEOTIDE SEQUENCE [LARGE SCALE GENOMIC DNA]</scope>
    <source>
        <strain evidence="8 9">DSM 24742</strain>
    </source>
</reference>
<comment type="subcellular location">
    <subcellularLocation>
        <location evidence="1">Membrane</location>
        <topology evidence="1">Multi-pass membrane protein</topology>
    </subcellularLocation>
</comment>
<evidence type="ECO:0000256" key="6">
    <source>
        <dbReference type="SAM" id="MobiDB-lite"/>
    </source>
</evidence>
<feature type="compositionally biased region" description="Low complexity" evidence="6">
    <location>
        <begin position="651"/>
        <end position="672"/>
    </location>
</feature>
<dbReference type="PANTHER" id="PTHR31632:SF2">
    <property type="entry name" value="PLASMA MEMBRANE IRON PERMEASE"/>
    <property type="match status" value="1"/>
</dbReference>
<evidence type="ECO:0000256" key="4">
    <source>
        <dbReference type="ARBA" id="ARBA00022989"/>
    </source>
</evidence>
<feature type="region of interest" description="Disordered" evidence="6">
    <location>
        <begin position="94"/>
        <end position="117"/>
    </location>
</feature>
<evidence type="ECO:0000313" key="8">
    <source>
        <dbReference type="EMBL" id="OZG50485.1"/>
    </source>
</evidence>
<evidence type="ECO:0000256" key="1">
    <source>
        <dbReference type="ARBA" id="ARBA00004141"/>
    </source>
</evidence>
<name>A0A261EUI2_9BIFI</name>
<feature type="transmembrane region" description="Helical" evidence="7">
    <location>
        <begin position="392"/>
        <end position="414"/>
    </location>
</feature>
<feature type="compositionally biased region" description="Low complexity" evidence="6">
    <location>
        <begin position="95"/>
        <end position="117"/>
    </location>
</feature>
<feature type="region of interest" description="Disordered" evidence="6">
    <location>
        <begin position="650"/>
        <end position="672"/>
    </location>
</feature>
<comment type="similarity">
    <text evidence="2">Belongs to the oxidase-dependent Fe transporter (OFeT) (TC 9.A.10.1) family.</text>
</comment>
<evidence type="ECO:0000313" key="9">
    <source>
        <dbReference type="Proteomes" id="UP000216725"/>
    </source>
</evidence>
<comment type="caution">
    <text evidence="8">The sequence shown here is derived from an EMBL/GenBank/DDBJ whole genome shotgun (WGS) entry which is preliminary data.</text>
</comment>
<evidence type="ECO:0000256" key="2">
    <source>
        <dbReference type="ARBA" id="ARBA00008333"/>
    </source>
</evidence>
<keyword evidence="9" id="KW-1185">Reference proteome</keyword>
<keyword evidence="3 7" id="KW-0812">Transmembrane</keyword>
<feature type="transmembrane region" description="Helical" evidence="7">
    <location>
        <begin position="460"/>
        <end position="478"/>
    </location>
</feature>
<dbReference type="Proteomes" id="UP000216725">
    <property type="component" value="Unassembled WGS sequence"/>
</dbReference>
<dbReference type="Pfam" id="PF03239">
    <property type="entry name" value="FTR1"/>
    <property type="match status" value="1"/>
</dbReference>
<keyword evidence="4 7" id="KW-1133">Transmembrane helix</keyword>
<evidence type="ECO:0000256" key="3">
    <source>
        <dbReference type="ARBA" id="ARBA00022692"/>
    </source>
</evidence>
<gene>
    <name evidence="8" type="ORF">PSRA_1515</name>
</gene>
<accession>A0A261EUI2</accession>
<organism evidence="8 9">
    <name type="scientific">Pseudoscardovia radai</name>
    <dbReference type="NCBI Taxonomy" id="987066"/>
    <lineage>
        <taxon>Bacteria</taxon>
        <taxon>Bacillati</taxon>
        <taxon>Actinomycetota</taxon>
        <taxon>Actinomycetes</taxon>
        <taxon>Bifidobacteriales</taxon>
        <taxon>Bifidobacteriaceae</taxon>
        <taxon>Pseudoscardovia</taxon>
    </lineage>
</organism>
<sequence>MGNGTRPGLSSGAPFVTHPAGIADDAGRVRISRADALVFEARPQHGAPRVLRMRSVRDGMGAANRLAHAVAAVVLLLTSVCAVATSVVPSAFAQGTDAGSTSSSDSSSAASSDAASSGTDTIYTTATDADSWSQIADRVATELADAQADYAAADYSSAYSAAQRAYNQVYVASNLANAISTTDQASYTSQTQLFQTVSKLTHTQGNEAQLASDIAELNASVSASAAALDADSSVANPRDYAAQRLAQIQSERETLDANKKRVNNGKGDRTWSDVASEMVTILDDAYAKTEAGDGRAGSDLVNEAYYQYYEKLGFEKNVMNAISGSRVSQVENQFKTCRKDMVGTTGASLSQTKADVESLKSMLVEDAAELDGGAADSVSPWRRFFASAFGQAFIILLREGLEAILVVAAVIAYLVKTGNRKSIRFIYLGILMGLVASGIMAVILNMVYGASGSNQELVEGWTAIAAMVMLLFTGNWMLSKSSVDSWNRYVSTKTKQSVAKGSVMSLAMLSFLAVFREGAETVIFYEALLGMMSGSSHDVWVGAASAAVVLVIVFLLIRFTSVKIPIGPFFAITSAFMGLMVVVFAGGGLHELIEADVFDGTYVPGWPTNDFLGIYPYKETVAFQIVMLVAVVALFAVSTIRRRRFEKARAAADGTAASDDAASAEPAEPAAA</sequence>
<dbReference type="RefSeq" id="WP_245834951.1">
    <property type="nucleotide sequence ID" value="NZ_MWWR01000017.1"/>
</dbReference>
<protein>
    <submittedName>
        <fullName evidence="8">Iron permease</fullName>
    </submittedName>
</protein>
<proteinExistence type="inferred from homology"/>
<dbReference type="GO" id="GO:0033573">
    <property type="term" value="C:high-affinity iron permease complex"/>
    <property type="evidence" value="ECO:0007669"/>
    <property type="project" value="InterPro"/>
</dbReference>
<feature type="transmembrane region" description="Helical" evidence="7">
    <location>
        <begin position="66"/>
        <end position="88"/>
    </location>
</feature>
<evidence type="ECO:0000256" key="5">
    <source>
        <dbReference type="ARBA" id="ARBA00023136"/>
    </source>
</evidence>
<dbReference type="InterPro" id="IPR004923">
    <property type="entry name" value="FTR1/Fip1/EfeU"/>
</dbReference>
<evidence type="ECO:0000256" key="7">
    <source>
        <dbReference type="SAM" id="Phobius"/>
    </source>
</evidence>
<feature type="transmembrane region" description="Helical" evidence="7">
    <location>
        <begin position="621"/>
        <end position="640"/>
    </location>
</feature>
<feature type="transmembrane region" description="Helical" evidence="7">
    <location>
        <begin position="498"/>
        <end position="519"/>
    </location>
</feature>
<feature type="transmembrane region" description="Helical" evidence="7">
    <location>
        <begin position="426"/>
        <end position="448"/>
    </location>
</feature>
<dbReference type="GO" id="GO:0015093">
    <property type="term" value="F:ferrous iron transmembrane transporter activity"/>
    <property type="evidence" value="ECO:0007669"/>
    <property type="project" value="TreeGrafter"/>
</dbReference>
<dbReference type="AlphaFoldDB" id="A0A261EUI2"/>
<dbReference type="EMBL" id="MWWR01000017">
    <property type="protein sequence ID" value="OZG50485.1"/>
    <property type="molecule type" value="Genomic_DNA"/>
</dbReference>
<feature type="transmembrane region" description="Helical" evidence="7">
    <location>
        <begin position="569"/>
        <end position="589"/>
    </location>
</feature>
<feature type="transmembrane region" description="Helical" evidence="7">
    <location>
        <begin position="539"/>
        <end position="557"/>
    </location>
</feature>
<keyword evidence="5 7" id="KW-0472">Membrane</keyword>
<dbReference type="PANTHER" id="PTHR31632">
    <property type="entry name" value="IRON TRANSPORTER FTH1"/>
    <property type="match status" value="1"/>
</dbReference>